<evidence type="ECO:0000256" key="2">
    <source>
        <dbReference type="RuleBase" id="RU003718"/>
    </source>
</evidence>
<dbReference type="SUPFAM" id="SSF53756">
    <property type="entry name" value="UDP-Glycosyltransferase/glycogen phosphorylase"/>
    <property type="match status" value="1"/>
</dbReference>
<dbReference type="PANTHER" id="PTHR48049">
    <property type="entry name" value="GLYCOSYLTRANSFERASE"/>
    <property type="match status" value="1"/>
</dbReference>
<dbReference type="InterPro" id="IPR035595">
    <property type="entry name" value="UDP_glycos_trans_CS"/>
</dbReference>
<organism evidence="3 4">
    <name type="scientific">Tilletia caries</name>
    <name type="common">wheat bunt fungus</name>
    <dbReference type="NCBI Taxonomy" id="13290"/>
    <lineage>
        <taxon>Eukaryota</taxon>
        <taxon>Fungi</taxon>
        <taxon>Dikarya</taxon>
        <taxon>Basidiomycota</taxon>
        <taxon>Ustilaginomycotina</taxon>
        <taxon>Exobasidiomycetes</taxon>
        <taxon>Tilletiales</taxon>
        <taxon>Tilletiaceae</taxon>
        <taxon>Tilletia</taxon>
    </lineage>
</organism>
<keyword evidence="1 2" id="KW-0808">Transferase</keyword>
<protein>
    <submittedName>
        <fullName evidence="3">Uncharacterized protein</fullName>
    </submittedName>
</protein>
<dbReference type="AlphaFoldDB" id="A0A177URG9"/>
<comment type="caution">
    <text evidence="3">The sequence shown here is derived from an EMBL/GenBank/DDBJ whole genome shotgun (WGS) entry which is preliminary data.</text>
</comment>
<name>A0A177URG9_9BASI</name>
<dbReference type="InterPro" id="IPR050481">
    <property type="entry name" value="UDP-glycosyltransf_plant"/>
</dbReference>
<reference evidence="3" key="1">
    <citation type="submission" date="2016-04" db="EMBL/GenBank/DDBJ databases">
        <authorList>
            <person name="Nguyen H.D."/>
            <person name="Kesanakurti P."/>
            <person name="Cullis J."/>
            <person name="Levesque C.A."/>
            <person name="Hambleton S."/>
        </authorList>
    </citation>
    <scope>NUCLEOTIDE SEQUENCE</scope>
    <source>
        <strain evidence="3">DAOMC 238032</strain>
    </source>
</reference>
<comment type="similarity">
    <text evidence="2">Belongs to the UDP-glycosyltransferase family.</text>
</comment>
<evidence type="ECO:0000256" key="1">
    <source>
        <dbReference type="ARBA" id="ARBA00022679"/>
    </source>
</evidence>
<accession>A0A177URG9</accession>
<dbReference type="GO" id="GO:0035251">
    <property type="term" value="F:UDP-glucosyltransferase activity"/>
    <property type="evidence" value="ECO:0007669"/>
    <property type="project" value="InterPro"/>
</dbReference>
<dbReference type="Gene3D" id="3.40.50.2000">
    <property type="entry name" value="Glycogen Phosphorylase B"/>
    <property type="match status" value="2"/>
</dbReference>
<dbReference type="PANTHER" id="PTHR48049:SF132">
    <property type="entry name" value="GLYCOSYLTRANSFERASE"/>
    <property type="match status" value="1"/>
</dbReference>
<gene>
    <name evidence="3" type="ORF">A4X03_0g6922</name>
</gene>
<proteinExistence type="inferred from homology"/>
<dbReference type="EMBL" id="LWDD02001464">
    <property type="protein sequence ID" value="KAE8247926.1"/>
    <property type="molecule type" value="Genomic_DNA"/>
</dbReference>
<dbReference type="Pfam" id="PF00201">
    <property type="entry name" value="UDPGT"/>
    <property type="match status" value="1"/>
</dbReference>
<reference evidence="3" key="2">
    <citation type="journal article" date="2019" name="IMA Fungus">
        <title>Genome sequencing and comparison of five Tilletia species to identify candidate genes for the detection of regulated species infecting wheat.</title>
        <authorList>
            <person name="Nguyen H.D.T."/>
            <person name="Sultana T."/>
            <person name="Kesanakurti P."/>
            <person name="Hambleton S."/>
        </authorList>
    </citation>
    <scope>NUCLEOTIDE SEQUENCE</scope>
    <source>
        <strain evidence="3">DAOMC 238032</strain>
    </source>
</reference>
<dbReference type="Proteomes" id="UP000077671">
    <property type="component" value="Unassembled WGS sequence"/>
</dbReference>
<evidence type="ECO:0000313" key="3">
    <source>
        <dbReference type="EMBL" id="KAE8247926.1"/>
    </source>
</evidence>
<dbReference type="PROSITE" id="PS00375">
    <property type="entry name" value="UDPGT"/>
    <property type="match status" value="1"/>
</dbReference>
<dbReference type="InterPro" id="IPR002213">
    <property type="entry name" value="UDP_glucos_trans"/>
</dbReference>
<evidence type="ECO:0000313" key="4">
    <source>
        <dbReference type="Proteomes" id="UP000077671"/>
    </source>
</evidence>
<keyword evidence="2" id="KW-0328">Glycosyltransferase</keyword>
<sequence>MTVKTNDLVHVVFFGGAFWGHARSAVHYSATLCIHSPNLVISMLLPENLITKATDGIDLVLAEATSDTALAKDVRARLNFVTLVPPADFECPPLFADSPVRPFADASAAFRVSWKQIHEEPHELPRPSMLIVDMFTEYEREDVKSINDVPIIFWCSSSFNYTVYHYGPEGSGGIGPILLKALDTISDSKELDQAHEDAWTSTSSELASTGDVRPLHQYEHICSGMPAMPGMGTLMRTGTSNVFKKVDGYIATSGSWLEPEARKIVQSYFDKTLKKPTYCANLAITADGADAVYPPERIAALSPPEKEILTFLDDALAKHGAESVLYLSWGTNFAPFTAPWQADVFIDVMVEHKRPFVMSEATMGAIMNPGLEERIHKARAAGLCASAAWVPQEAVLKHKALGAFITHGGWNSTCEAIASATPMIFWPFAIDQPFTASLFSEGTEPAGWQLFETRGPSVSKFCPSYFDDGPKTSARGEAIPVPTGTAEALRAEFERVLIREAAAGSPELKKRKESMLALRERFIESTRPGGESHQSISDLLTPIGCTIRA</sequence>